<evidence type="ECO:0000313" key="2">
    <source>
        <dbReference type="EMBL" id="KAH7121234.1"/>
    </source>
</evidence>
<accession>A0A9P9IIZ7</accession>
<reference evidence="2" key="1">
    <citation type="journal article" date="2021" name="Nat. Commun.">
        <title>Genetic determinants of endophytism in the Arabidopsis root mycobiome.</title>
        <authorList>
            <person name="Mesny F."/>
            <person name="Miyauchi S."/>
            <person name="Thiergart T."/>
            <person name="Pickel B."/>
            <person name="Atanasova L."/>
            <person name="Karlsson M."/>
            <person name="Huettel B."/>
            <person name="Barry K.W."/>
            <person name="Haridas S."/>
            <person name="Chen C."/>
            <person name="Bauer D."/>
            <person name="Andreopoulos W."/>
            <person name="Pangilinan J."/>
            <person name="LaButti K."/>
            <person name="Riley R."/>
            <person name="Lipzen A."/>
            <person name="Clum A."/>
            <person name="Drula E."/>
            <person name="Henrissat B."/>
            <person name="Kohler A."/>
            <person name="Grigoriev I.V."/>
            <person name="Martin F.M."/>
            <person name="Hacquard S."/>
        </authorList>
    </citation>
    <scope>NUCLEOTIDE SEQUENCE</scope>
    <source>
        <strain evidence="2">MPI-CAGE-CH-0243</strain>
    </source>
</reference>
<keyword evidence="3" id="KW-1185">Reference proteome</keyword>
<proteinExistence type="predicted"/>
<organism evidence="2 3">
    <name type="scientific">Dendryphion nanum</name>
    <dbReference type="NCBI Taxonomy" id="256645"/>
    <lineage>
        <taxon>Eukaryota</taxon>
        <taxon>Fungi</taxon>
        <taxon>Dikarya</taxon>
        <taxon>Ascomycota</taxon>
        <taxon>Pezizomycotina</taxon>
        <taxon>Dothideomycetes</taxon>
        <taxon>Pleosporomycetidae</taxon>
        <taxon>Pleosporales</taxon>
        <taxon>Torulaceae</taxon>
        <taxon>Dendryphion</taxon>
    </lineage>
</organism>
<dbReference type="OrthoDB" id="4203030at2759"/>
<evidence type="ECO:0000313" key="3">
    <source>
        <dbReference type="Proteomes" id="UP000700596"/>
    </source>
</evidence>
<feature type="compositionally biased region" description="Low complexity" evidence="1">
    <location>
        <begin position="45"/>
        <end position="69"/>
    </location>
</feature>
<dbReference type="AlphaFoldDB" id="A0A9P9IIZ7"/>
<comment type="caution">
    <text evidence="2">The sequence shown here is derived from an EMBL/GenBank/DDBJ whole genome shotgun (WGS) entry which is preliminary data.</text>
</comment>
<sequence length="224" mass="24096">MLDLTAPFVDPLPLYSQRDPDSASILSATPSYISEAPPYTSAALPSQRQNQASSSSSLLPPLTPGQQSQTRGLPPVRYAPGFTSRAPSISTSSITEPWNSPLTSQNSRQYLAVARRRANQAAEDTAILNSLNAVATLTSSSPSTTSSATSISSDSYPVILGTRTTPVTPLEDPYLVGEEAAERARQQRVYREMCLRESEVVGYEGVVGILCMGRWMIGERGRGR</sequence>
<evidence type="ECO:0000256" key="1">
    <source>
        <dbReference type="SAM" id="MobiDB-lite"/>
    </source>
</evidence>
<protein>
    <submittedName>
        <fullName evidence="2">Uncharacterized protein</fullName>
    </submittedName>
</protein>
<dbReference type="EMBL" id="JAGMWT010000010">
    <property type="protein sequence ID" value="KAH7121234.1"/>
    <property type="molecule type" value="Genomic_DNA"/>
</dbReference>
<gene>
    <name evidence="2" type="ORF">B0J11DRAFT_61519</name>
</gene>
<dbReference type="Proteomes" id="UP000700596">
    <property type="component" value="Unassembled WGS sequence"/>
</dbReference>
<name>A0A9P9IIZ7_9PLEO</name>
<feature type="region of interest" description="Disordered" evidence="1">
    <location>
        <begin position="36"/>
        <end position="105"/>
    </location>
</feature>
<feature type="compositionally biased region" description="Polar residues" evidence="1">
    <location>
        <begin position="85"/>
        <end position="105"/>
    </location>
</feature>